<evidence type="ECO:0000313" key="2">
    <source>
        <dbReference type="EMBL" id="ACR14774.1"/>
    </source>
</evidence>
<dbReference type="HOGENOM" id="CLU_092366_0_0_6"/>
<keyword evidence="3" id="KW-1185">Reference proteome</keyword>
<dbReference type="InterPro" id="IPR011990">
    <property type="entry name" value="TPR-like_helical_dom_sf"/>
</dbReference>
<dbReference type="STRING" id="377629.TERTU_1851"/>
<gene>
    <name evidence="2" type="ordered locus">TERTU_1851</name>
</gene>
<dbReference type="RefSeq" id="WP_015820888.1">
    <property type="nucleotide sequence ID" value="NC_012997.1"/>
</dbReference>
<protein>
    <submittedName>
        <fullName evidence="2">Tetratricopeptide repeat domain protein</fullName>
    </submittedName>
</protein>
<dbReference type="EMBL" id="CP001614">
    <property type="protein sequence ID" value="ACR14774.1"/>
    <property type="molecule type" value="Genomic_DNA"/>
</dbReference>
<proteinExistence type="predicted"/>
<dbReference type="AlphaFoldDB" id="C5BHW1"/>
<dbReference type="Gene3D" id="1.25.40.10">
    <property type="entry name" value="Tetratricopeptide repeat domain"/>
    <property type="match status" value="1"/>
</dbReference>
<organism evidence="2 3">
    <name type="scientific">Teredinibacter turnerae (strain ATCC 39867 / T7901)</name>
    <dbReference type="NCBI Taxonomy" id="377629"/>
    <lineage>
        <taxon>Bacteria</taxon>
        <taxon>Pseudomonadati</taxon>
        <taxon>Pseudomonadota</taxon>
        <taxon>Gammaproteobacteria</taxon>
        <taxon>Cellvibrionales</taxon>
        <taxon>Cellvibrionaceae</taxon>
        <taxon>Teredinibacter</taxon>
    </lineage>
</organism>
<dbReference type="SMART" id="SM00028">
    <property type="entry name" value="TPR"/>
    <property type="match status" value="2"/>
</dbReference>
<dbReference type="Pfam" id="PF13414">
    <property type="entry name" value="TPR_11"/>
    <property type="match status" value="1"/>
</dbReference>
<sequence length="212" mass="23568">MPTESYLPVDSFDKDGVLLPYEMAVNPYAVQTGRINKEAVAQFIAARRAFRAESYGEAKQILEKLIVEAGELSGPKVMLGDIAFQEQRLDDAAALYEQAITTNPENINAYLRLAKVRRIQGQYVVAQNYYVQALALWKDFPEAHLNLAILYDVYMNKPLLAQQHMEAYQFLSGNSEGEVATWLAEIRERTGVNYSIRAGVAGQSLSVAGDGV</sequence>
<name>C5BHW1_TERTT</name>
<feature type="repeat" description="TPR" evidence="1">
    <location>
        <begin position="73"/>
        <end position="106"/>
    </location>
</feature>
<dbReference type="PROSITE" id="PS50005">
    <property type="entry name" value="TPR"/>
    <property type="match status" value="1"/>
</dbReference>
<dbReference type="SUPFAM" id="SSF48452">
    <property type="entry name" value="TPR-like"/>
    <property type="match status" value="1"/>
</dbReference>
<keyword evidence="1" id="KW-0802">TPR repeat</keyword>
<evidence type="ECO:0000313" key="3">
    <source>
        <dbReference type="Proteomes" id="UP000009080"/>
    </source>
</evidence>
<dbReference type="KEGG" id="ttu:TERTU_1851"/>
<evidence type="ECO:0000256" key="1">
    <source>
        <dbReference type="PROSITE-ProRule" id="PRU00339"/>
    </source>
</evidence>
<dbReference type="OrthoDB" id="255821at2"/>
<reference evidence="2 3" key="1">
    <citation type="journal article" date="2009" name="PLoS ONE">
        <title>The complete genome of Teredinibacter turnerae T7901: an intracellular endosymbiont of marine wood-boring bivalves (shipworms).</title>
        <authorList>
            <person name="Yang J.C."/>
            <person name="Madupu R."/>
            <person name="Durkin A.S."/>
            <person name="Ekborg N.A."/>
            <person name="Pedamallu C.S."/>
            <person name="Hostetler J.B."/>
            <person name="Radune D."/>
            <person name="Toms B.S."/>
            <person name="Henrissat B."/>
            <person name="Coutinho P.M."/>
            <person name="Schwarz S."/>
            <person name="Field L."/>
            <person name="Trindade-Silva A.E."/>
            <person name="Soares C.A.G."/>
            <person name="Elshahawi S."/>
            <person name="Hanora A."/>
            <person name="Schmidt E.W."/>
            <person name="Haygood M.G."/>
            <person name="Posfai J."/>
            <person name="Benner J."/>
            <person name="Madinger C."/>
            <person name="Nove J."/>
            <person name="Anton B."/>
            <person name="Chaudhary K."/>
            <person name="Foster J."/>
            <person name="Holman A."/>
            <person name="Kumar S."/>
            <person name="Lessard P.A."/>
            <person name="Luyten Y.A."/>
            <person name="Slatko B."/>
            <person name="Wood N."/>
            <person name="Wu B."/>
            <person name="Teplitski M."/>
            <person name="Mougous J.D."/>
            <person name="Ward N."/>
            <person name="Eisen J.A."/>
            <person name="Badger J.H."/>
            <person name="Distel D.L."/>
        </authorList>
    </citation>
    <scope>NUCLEOTIDE SEQUENCE [LARGE SCALE GENOMIC DNA]</scope>
    <source>
        <strain evidence="3">ATCC 39867 / T7901</strain>
    </source>
</reference>
<accession>C5BHW1</accession>
<dbReference type="eggNOG" id="COG0457">
    <property type="taxonomic scope" value="Bacteria"/>
</dbReference>
<dbReference type="InterPro" id="IPR019734">
    <property type="entry name" value="TPR_rpt"/>
</dbReference>
<dbReference type="Proteomes" id="UP000009080">
    <property type="component" value="Chromosome"/>
</dbReference>